<evidence type="ECO:0000313" key="3">
    <source>
        <dbReference type="Proteomes" id="UP001432322"/>
    </source>
</evidence>
<organism evidence="2 3">
    <name type="scientific">Pristionchus fissidentatus</name>
    <dbReference type="NCBI Taxonomy" id="1538716"/>
    <lineage>
        <taxon>Eukaryota</taxon>
        <taxon>Metazoa</taxon>
        <taxon>Ecdysozoa</taxon>
        <taxon>Nematoda</taxon>
        <taxon>Chromadorea</taxon>
        <taxon>Rhabditida</taxon>
        <taxon>Rhabditina</taxon>
        <taxon>Diplogasteromorpha</taxon>
        <taxon>Diplogasteroidea</taxon>
        <taxon>Neodiplogasteridae</taxon>
        <taxon>Pristionchus</taxon>
    </lineage>
</organism>
<keyword evidence="3" id="KW-1185">Reference proteome</keyword>
<comment type="caution">
    <text evidence="2">The sequence shown here is derived from an EMBL/GenBank/DDBJ whole genome shotgun (WGS) entry which is preliminary data.</text>
</comment>
<evidence type="ECO:0000256" key="1">
    <source>
        <dbReference type="SAM" id="MobiDB-lite"/>
    </source>
</evidence>
<reference evidence="2" key="1">
    <citation type="submission" date="2023-10" db="EMBL/GenBank/DDBJ databases">
        <title>Genome assembly of Pristionchus species.</title>
        <authorList>
            <person name="Yoshida K."/>
            <person name="Sommer R.J."/>
        </authorList>
    </citation>
    <scope>NUCLEOTIDE SEQUENCE</scope>
    <source>
        <strain evidence="2">RS5133</strain>
    </source>
</reference>
<feature type="region of interest" description="Disordered" evidence="1">
    <location>
        <begin position="101"/>
        <end position="125"/>
    </location>
</feature>
<dbReference type="AlphaFoldDB" id="A0AAV5W9I4"/>
<sequence>MSAIRTSGVFDGLVLTIETSVEDSLSFVCRSSLHCTVGSLSMSTLGTSVIYYRLRPSIVFQIFHHSLLVHFLQSTHQLVILFFDGGCLTTYFACDIRRSNEGSGEDGGTTRTESSVCRGERHWHL</sequence>
<dbReference type="EMBL" id="BTSY01000005">
    <property type="protein sequence ID" value="GMT28477.1"/>
    <property type="molecule type" value="Genomic_DNA"/>
</dbReference>
<evidence type="ECO:0000313" key="2">
    <source>
        <dbReference type="EMBL" id="GMT28477.1"/>
    </source>
</evidence>
<proteinExistence type="predicted"/>
<evidence type="ECO:0008006" key="4">
    <source>
        <dbReference type="Google" id="ProtNLM"/>
    </source>
</evidence>
<gene>
    <name evidence="2" type="ORF">PFISCL1PPCAC_19774</name>
</gene>
<name>A0AAV5W9I4_9BILA</name>
<dbReference type="Proteomes" id="UP001432322">
    <property type="component" value="Unassembled WGS sequence"/>
</dbReference>
<accession>A0AAV5W9I4</accession>
<feature type="non-terminal residue" evidence="2">
    <location>
        <position position="125"/>
    </location>
</feature>
<protein>
    <recommendedName>
        <fullName evidence="4">G protein-coupled receptor</fullName>
    </recommendedName>
</protein>